<feature type="domain" description="Xylose isomerase-like TIM barrel" evidence="2">
    <location>
        <begin position="20"/>
        <end position="239"/>
    </location>
</feature>
<keyword evidence="1" id="KW-0413">Isomerase</keyword>
<sequence>MLLTCKENMIQGLNMSEVCRKVKDAGFDGIDLMGGVLKQQLIEVKSALRDTGLVSAAVYGQLGKAGSSLIDLTAAARVQALDLFKERIELAAEVGAGRLIFVPRFGKSELRPEASDWVLITMLDELAEWAAGIPVTLIMEPLNRRESEFLHDPLKGLALVSEVGRPNVKTMIDTYHMFVEQQDVTDVTAQLGSALGLVHLSDSERKLPGQGVVDFQQVLHVLHKVRYDGPLGFECKEAGLTELHTSVAYIKELLADVQAAARSKEKVQ</sequence>
<dbReference type="Gene3D" id="3.20.20.150">
    <property type="entry name" value="Divalent-metal-dependent TIM barrel enzymes"/>
    <property type="match status" value="1"/>
</dbReference>
<dbReference type="Pfam" id="PF01261">
    <property type="entry name" value="AP_endonuc_2"/>
    <property type="match status" value="1"/>
</dbReference>
<protein>
    <recommendedName>
        <fullName evidence="2">Xylose isomerase-like TIM barrel domain-containing protein</fullName>
    </recommendedName>
</protein>
<gene>
    <name evidence="3" type="ORF">SY83_05990</name>
</gene>
<keyword evidence="4" id="KW-1185">Reference proteome</keyword>
<evidence type="ECO:0000313" key="4">
    <source>
        <dbReference type="Proteomes" id="UP000076927"/>
    </source>
</evidence>
<dbReference type="RefSeq" id="WP_068605177.1">
    <property type="nucleotide sequence ID" value="NZ_CP011388.1"/>
</dbReference>
<dbReference type="PANTHER" id="PTHR43489">
    <property type="entry name" value="ISOMERASE"/>
    <property type="match status" value="1"/>
</dbReference>
<dbReference type="SUPFAM" id="SSF51658">
    <property type="entry name" value="Xylose isomerase-like"/>
    <property type="match status" value="1"/>
</dbReference>
<dbReference type="EMBL" id="CP011388">
    <property type="protein sequence ID" value="ANE45915.1"/>
    <property type="molecule type" value="Genomic_DNA"/>
</dbReference>
<dbReference type="InterPro" id="IPR050417">
    <property type="entry name" value="Sugar_Epim/Isomerase"/>
</dbReference>
<evidence type="ECO:0000313" key="3">
    <source>
        <dbReference type="EMBL" id="ANE45915.1"/>
    </source>
</evidence>
<dbReference type="AlphaFoldDB" id="A0A172TFS2"/>
<evidence type="ECO:0000256" key="1">
    <source>
        <dbReference type="ARBA" id="ARBA00023235"/>
    </source>
</evidence>
<name>A0A172TFS2_9BACL</name>
<dbReference type="Proteomes" id="UP000076927">
    <property type="component" value="Chromosome"/>
</dbReference>
<proteinExistence type="predicted"/>
<evidence type="ECO:0000259" key="2">
    <source>
        <dbReference type="Pfam" id="PF01261"/>
    </source>
</evidence>
<dbReference type="PATRIC" id="fig|1178515.4.peg.1197"/>
<dbReference type="InterPro" id="IPR036237">
    <property type="entry name" value="Xyl_isomerase-like_sf"/>
</dbReference>
<reference evidence="3 4" key="1">
    <citation type="submission" date="2015-01" db="EMBL/GenBank/DDBJ databases">
        <title>Paenibacillus swuensis/DY6/whole genome sequencing.</title>
        <authorList>
            <person name="Kim M.K."/>
            <person name="Srinivasan S."/>
            <person name="Lee J.-J."/>
        </authorList>
    </citation>
    <scope>NUCLEOTIDE SEQUENCE [LARGE SCALE GENOMIC DNA]</scope>
    <source>
        <strain evidence="3 4">DY6</strain>
    </source>
</reference>
<dbReference type="KEGG" id="pswu:SY83_05990"/>
<organism evidence="3 4">
    <name type="scientific">Paenibacillus swuensis</name>
    <dbReference type="NCBI Taxonomy" id="1178515"/>
    <lineage>
        <taxon>Bacteria</taxon>
        <taxon>Bacillati</taxon>
        <taxon>Bacillota</taxon>
        <taxon>Bacilli</taxon>
        <taxon>Bacillales</taxon>
        <taxon>Paenibacillaceae</taxon>
        <taxon>Paenibacillus</taxon>
    </lineage>
</organism>
<dbReference type="PANTHER" id="PTHR43489:SF7">
    <property type="entry name" value="3-DEHYDRO-D-GULOSIDE 4-EPIMERASE-RELATED"/>
    <property type="match status" value="1"/>
</dbReference>
<accession>A0A172TFS2</accession>
<dbReference type="STRING" id="1178515.SY83_05990"/>
<dbReference type="GO" id="GO:0016853">
    <property type="term" value="F:isomerase activity"/>
    <property type="evidence" value="ECO:0007669"/>
    <property type="project" value="UniProtKB-KW"/>
</dbReference>
<dbReference type="InterPro" id="IPR013022">
    <property type="entry name" value="Xyl_isomerase-like_TIM-brl"/>
</dbReference>